<name>A0A6J4HKN3_9ACTN</name>
<dbReference type="EMBL" id="CADCTB010000058">
    <property type="protein sequence ID" value="CAA9225169.1"/>
    <property type="molecule type" value="Genomic_DNA"/>
</dbReference>
<dbReference type="InterPro" id="IPR028081">
    <property type="entry name" value="Leu-bd"/>
</dbReference>
<dbReference type="PANTHER" id="PTHR30483">
    <property type="entry name" value="LEUCINE-SPECIFIC-BINDING PROTEIN"/>
    <property type="match status" value="1"/>
</dbReference>
<accession>A0A6J4HKN3</accession>
<keyword evidence="2" id="KW-0732">Signal</keyword>
<organism evidence="4">
    <name type="scientific">uncultured Acidimicrobiales bacterium</name>
    <dbReference type="NCBI Taxonomy" id="310071"/>
    <lineage>
        <taxon>Bacteria</taxon>
        <taxon>Bacillati</taxon>
        <taxon>Actinomycetota</taxon>
        <taxon>Acidimicrobiia</taxon>
        <taxon>Acidimicrobiales</taxon>
        <taxon>environmental samples</taxon>
    </lineage>
</organism>
<dbReference type="SUPFAM" id="SSF53822">
    <property type="entry name" value="Periplasmic binding protein-like I"/>
    <property type="match status" value="1"/>
</dbReference>
<protein>
    <submittedName>
        <fullName evidence="4">Branched-chain amino acid ABC transporter, amino acid-binding protein</fullName>
    </submittedName>
</protein>
<evidence type="ECO:0000256" key="2">
    <source>
        <dbReference type="ARBA" id="ARBA00022729"/>
    </source>
</evidence>
<feature type="domain" description="Leucine-binding protein" evidence="3">
    <location>
        <begin position="34"/>
        <end position="336"/>
    </location>
</feature>
<dbReference type="AlphaFoldDB" id="A0A6J4HKN3"/>
<evidence type="ECO:0000313" key="4">
    <source>
        <dbReference type="EMBL" id="CAA9225169.1"/>
    </source>
</evidence>
<dbReference type="PANTHER" id="PTHR30483:SF6">
    <property type="entry name" value="PERIPLASMIC BINDING PROTEIN OF ABC TRANSPORTER FOR NATURAL AMINO ACIDS"/>
    <property type="match status" value="1"/>
</dbReference>
<evidence type="ECO:0000259" key="3">
    <source>
        <dbReference type="Pfam" id="PF13458"/>
    </source>
</evidence>
<sequence length="392" mass="40075">MSGVKRLVALVVVGMLAAACSGGGGGDKGDNAIVLGMINQEDAPIGSFPEAREAAQAAVAHVNEDLGGVDGRPLRLEVCRTTGTPESSAACANSLLEKRPVAVLGGVDLGAAASLPVFEKAGVPYIGGAPALGEELTSSAAWMTAGGVVADLLGQADYALGTLKVKKVGALYVDLPGVLTTVIGAAEIVLRAKGVTDVKLVPAKADAADFAPSVKAATAGNPDAVIVLFPAQSCARIMSAARSLNVRARTFYPSACASQAVVDAAGPAAENAYFASAYLPFDDPSPEVATWKAEAKVSKPSALSQAGFSVAMNVYDLLKDGTDTPAELNAKLRATANHPGYMAHPYTCDRKQVSLLPAVCNPHVRLLQYKGGKFVDITGRWVSGADLVKLFG</sequence>
<reference evidence="4" key="1">
    <citation type="submission" date="2020-02" db="EMBL/GenBank/DDBJ databases">
        <authorList>
            <person name="Meier V. D."/>
        </authorList>
    </citation>
    <scope>NUCLEOTIDE SEQUENCE</scope>
    <source>
        <strain evidence="4">AVDCRST_MAG10</strain>
    </source>
</reference>
<dbReference type="Pfam" id="PF13458">
    <property type="entry name" value="Peripla_BP_6"/>
    <property type="match status" value="1"/>
</dbReference>
<gene>
    <name evidence="4" type="ORF">AVDCRST_MAG10-880</name>
</gene>
<proteinExistence type="inferred from homology"/>
<dbReference type="Gene3D" id="3.40.50.2300">
    <property type="match status" value="2"/>
</dbReference>
<evidence type="ECO:0000256" key="1">
    <source>
        <dbReference type="ARBA" id="ARBA00010062"/>
    </source>
</evidence>
<dbReference type="InterPro" id="IPR051010">
    <property type="entry name" value="BCAA_transport"/>
</dbReference>
<dbReference type="PROSITE" id="PS51257">
    <property type="entry name" value="PROKAR_LIPOPROTEIN"/>
    <property type="match status" value="1"/>
</dbReference>
<dbReference type="InterPro" id="IPR028082">
    <property type="entry name" value="Peripla_BP_I"/>
</dbReference>
<comment type="similarity">
    <text evidence="1">Belongs to the leucine-binding protein family.</text>
</comment>